<comment type="caution">
    <text evidence="1">The sequence shown here is derived from an EMBL/GenBank/DDBJ whole genome shotgun (WGS) entry which is preliminary data.</text>
</comment>
<gene>
    <name evidence="1" type="ORF">E8E12_007491</name>
</gene>
<dbReference type="EMBL" id="SWKV01000034">
    <property type="protein sequence ID" value="KAF3038840.1"/>
    <property type="molecule type" value="Genomic_DNA"/>
</dbReference>
<name>A0A9P4WQY6_9PLEO</name>
<organism evidence="1 2">
    <name type="scientific">Didymella heteroderae</name>
    <dbReference type="NCBI Taxonomy" id="1769908"/>
    <lineage>
        <taxon>Eukaryota</taxon>
        <taxon>Fungi</taxon>
        <taxon>Dikarya</taxon>
        <taxon>Ascomycota</taxon>
        <taxon>Pezizomycotina</taxon>
        <taxon>Dothideomycetes</taxon>
        <taxon>Pleosporomycetidae</taxon>
        <taxon>Pleosporales</taxon>
        <taxon>Pleosporineae</taxon>
        <taxon>Didymellaceae</taxon>
        <taxon>Didymella</taxon>
    </lineage>
</organism>
<accession>A0A9P4WQY6</accession>
<proteinExistence type="predicted"/>
<evidence type="ECO:0008006" key="3">
    <source>
        <dbReference type="Google" id="ProtNLM"/>
    </source>
</evidence>
<sequence>MSRSWCFQERVLARRTVHFTQHQMYWECEQGLFWERIDKGKSTNVYEEYSIRRIGVGLTRSLLRTVTDADKAWYDRKPWFDAVREYTSRNITYESDKLPALSGIAAALQRITGDVYYAGLWRSWFVQGLLWRFQDSTIDVYIQVPKQTKNISVWRAPTWSFAALEGVVDYVHQDASAGTCATLEECVVVPKGSNPLGELGAGFAIINGPLTSVTDIEMSTAINGRECKLWRRDRRSQRATIRFDLDYREFCDALMITPYVGLALAPVRDKPQTYIRVGIITAYQDDRERDHNGMVVFGAPLTAVDWPAPVTVVLL</sequence>
<evidence type="ECO:0000313" key="2">
    <source>
        <dbReference type="Proteomes" id="UP000758155"/>
    </source>
</evidence>
<dbReference type="OrthoDB" id="5125733at2759"/>
<dbReference type="Proteomes" id="UP000758155">
    <property type="component" value="Unassembled WGS sequence"/>
</dbReference>
<dbReference type="PANTHER" id="PTHR33112:SF16">
    <property type="entry name" value="HETEROKARYON INCOMPATIBILITY DOMAIN-CONTAINING PROTEIN"/>
    <property type="match status" value="1"/>
</dbReference>
<reference evidence="1" key="1">
    <citation type="submission" date="2019-04" db="EMBL/GenBank/DDBJ databases">
        <title>Sequencing of skin fungus with MAO and IRED activity.</title>
        <authorList>
            <person name="Marsaioli A.J."/>
            <person name="Bonatto J.M.C."/>
            <person name="Reis Junior O."/>
        </authorList>
    </citation>
    <scope>NUCLEOTIDE SEQUENCE</scope>
    <source>
        <strain evidence="1">28M1</strain>
    </source>
</reference>
<dbReference type="PANTHER" id="PTHR33112">
    <property type="entry name" value="DOMAIN PROTEIN, PUTATIVE-RELATED"/>
    <property type="match status" value="1"/>
</dbReference>
<keyword evidence="2" id="KW-1185">Reference proteome</keyword>
<evidence type="ECO:0000313" key="1">
    <source>
        <dbReference type="EMBL" id="KAF3038840.1"/>
    </source>
</evidence>
<protein>
    <recommendedName>
        <fullName evidence="3">Heterokaryon incompatibility domain-containing protein</fullName>
    </recommendedName>
</protein>
<dbReference type="AlphaFoldDB" id="A0A9P4WQY6"/>